<dbReference type="EMBL" id="GBRH01190009">
    <property type="protein sequence ID" value="JAE07887.1"/>
    <property type="molecule type" value="Transcribed_RNA"/>
</dbReference>
<evidence type="ECO:0000256" key="1">
    <source>
        <dbReference type="SAM" id="Phobius"/>
    </source>
</evidence>
<accession>A0A0A9F6A0</accession>
<keyword evidence="1" id="KW-0812">Transmembrane</keyword>
<reference evidence="2" key="1">
    <citation type="submission" date="2014-09" db="EMBL/GenBank/DDBJ databases">
        <authorList>
            <person name="Magalhaes I.L.F."/>
            <person name="Oliveira U."/>
            <person name="Santos F.R."/>
            <person name="Vidigal T.H.D.A."/>
            <person name="Brescovit A.D."/>
            <person name="Santos A.J."/>
        </authorList>
    </citation>
    <scope>NUCLEOTIDE SEQUENCE</scope>
    <source>
        <tissue evidence="2">Shoot tissue taken approximately 20 cm above the soil surface</tissue>
    </source>
</reference>
<sequence>MELSRLLMDLFMYTQTNERPGQPVHVREKQYVLYYKELSCSFYFIAAAATLFFSLFVGTYCLVGV</sequence>
<keyword evidence="1" id="KW-0472">Membrane</keyword>
<keyword evidence="1" id="KW-1133">Transmembrane helix</keyword>
<protein>
    <submittedName>
        <fullName evidence="2">Uncharacterized protein</fullName>
    </submittedName>
</protein>
<proteinExistence type="predicted"/>
<evidence type="ECO:0000313" key="2">
    <source>
        <dbReference type="EMBL" id="JAE07887.1"/>
    </source>
</evidence>
<organism evidence="2">
    <name type="scientific">Arundo donax</name>
    <name type="common">Giant reed</name>
    <name type="synonym">Donax arundinaceus</name>
    <dbReference type="NCBI Taxonomy" id="35708"/>
    <lineage>
        <taxon>Eukaryota</taxon>
        <taxon>Viridiplantae</taxon>
        <taxon>Streptophyta</taxon>
        <taxon>Embryophyta</taxon>
        <taxon>Tracheophyta</taxon>
        <taxon>Spermatophyta</taxon>
        <taxon>Magnoliopsida</taxon>
        <taxon>Liliopsida</taxon>
        <taxon>Poales</taxon>
        <taxon>Poaceae</taxon>
        <taxon>PACMAD clade</taxon>
        <taxon>Arundinoideae</taxon>
        <taxon>Arundineae</taxon>
        <taxon>Arundo</taxon>
    </lineage>
</organism>
<reference evidence="2" key="2">
    <citation type="journal article" date="2015" name="Data Brief">
        <title>Shoot transcriptome of the giant reed, Arundo donax.</title>
        <authorList>
            <person name="Barrero R.A."/>
            <person name="Guerrero F.D."/>
            <person name="Moolhuijzen P."/>
            <person name="Goolsby J.A."/>
            <person name="Tidwell J."/>
            <person name="Bellgard S.E."/>
            <person name="Bellgard M.I."/>
        </authorList>
    </citation>
    <scope>NUCLEOTIDE SEQUENCE</scope>
    <source>
        <tissue evidence="2">Shoot tissue taken approximately 20 cm above the soil surface</tissue>
    </source>
</reference>
<dbReference type="AlphaFoldDB" id="A0A0A9F6A0"/>
<name>A0A0A9F6A0_ARUDO</name>
<feature type="transmembrane region" description="Helical" evidence="1">
    <location>
        <begin position="42"/>
        <end position="63"/>
    </location>
</feature>